<evidence type="ECO:0000313" key="1">
    <source>
        <dbReference type="EMBL" id="PNX82136.1"/>
    </source>
</evidence>
<protein>
    <submittedName>
        <fullName evidence="1">Uncharacterized protein</fullName>
    </submittedName>
</protein>
<dbReference type="EMBL" id="ASHM01041339">
    <property type="protein sequence ID" value="PNX82136.1"/>
    <property type="molecule type" value="Genomic_DNA"/>
</dbReference>
<reference evidence="1 2" key="2">
    <citation type="journal article" date="2017" name="Front. Plant Sci.">
        <title>Gene Classification and Mining of Molecular Markers Useful in Red Clover (Trifolium pratense) Breeding.</title>
        <authorList>
            <person name="Istvanek J."/>
            <person name="Dluhosova J."/>
            <person name="Dluhos P."/>
            <person name="Patkova L."/>
            <person name="Nedelnik J."/>
            <person name="Repkova J."/>
        </authorList>
    </citation>
    <scope>NUCLEOTIDE SEQUENCE [LARGE SCALE GENOMIC DNA]</scope>
    <source>
        <strain evidence="2">cv. Tatra</strain>
        <tissue evidence="1">Young leaves</tissue>
    </source>
</reference>
<proteinExistence type="predicted"/>
<evidence type="ECO:0000313" key="2">
    <source>
        <dbReference type="Proteomes" id="UP000236291"/>
    </source>
</evidence>
<organism evidence="1 2">
    <name type="scientific">Trifolium pratense</name>
    <name type="common">Red clover</name>
    <dbReference type="NCBI Taxonomy" id="57577"/>
    <lineage>
        <taxon>Eukaryota</taxon>
        <taxon>Viridiplantae</taxon>
        <taxon>Streptophyta</taxon>
        <taxon>Embryophyta</taxon>
        <taxon>Tracheophyta</taxon>
        <taxon>Spermatophyta</taxon>
        <taxon>Magnoliopsida</taxon>
        <taxon>eudicotyledons</taxon>
        <taxon>Gunneridae</taxon>
        <taxon>Pentapetalae</taxon>
        <taxon>rosids</taxon>
        <taxon>fabids</taxon>
        <taxon>Fabales</taxon>
        <taxon>Fabaceae</taxon>
        <taxon>Papilionoideae</taxon>
        <taxon>50 kb inversion clade</taxon>
        <taxon>NPAAA clade</taxon>
        <taxon>Hologalegina</taxon>
        <taxon>IRL clade</taxon>
        <taxon>Trifolieae</taxon>
        <taxon>Trifolium</taxon>
    </lineage>
</organism>
<accession>A0A2K3LUD0</accession>
<reference evidence="1 2" key="1">
    <citation type="journal article" date="2014" name="Am. J. Bot.">
        <title>Genome assembly and annotation for red clover (Trifolium pratense; Fabaceae).</title>
        <authorList>
            <person name="Istvanek J."/>
            <person name="Jaros M."/>
            <person name="Krenek A."/>
            <person name="Repkova J."/>
        </authorList>
    </citation>
    <scope>NUCLEOTIDE SEQUENCE [LARGE SCALE GENOMIC DNA]</scope>
    <source>
        <strain evidence="2">cv. Tatra</strain>
        <tissue evidence="1">Young leaves</tissue>
    </source>
</reference>
<dbReference type="Proteomes" id="UP000236291">
    <property type="component" value="Unassembled WGS sequence"/>
</dbReference>
<dbReference type="AlphaFoldDB" id="A0A2K3LUD0"/>
<gene>
    <name evidence="1" type="ORF">L195_g038164</name>
</gene>
<name>A0A2K3LUD0_TRIPR</name>
<sequence>MMRQEPRKTVLSLEVAHDAQENGARCARKAEVEGCLGNLRTMRRYSAHDAQEMKEVVFSDLDQWVDDTSAGA</sequence>
<comment type="caution">
    <text evidence="1">The sequence shown here is derived from an EMBL/GenBank/DDBJ whole genome shotgun (WGS) entry which is preliminary data.</text>
</comment>